<proteinExistence type="predicted"/>
<dbReference type="InterPro" id="IPR016162">
    <property type="entry name" value="Ald_DH_N"/>
</dbReference>
<sequence length="117" mass="13130">MLYPLAILIKSHVFIAHSKITKLDCNDHEYGNGTCIFTRDGEAARYFSDNIQVGMVGINFPLPVPVAYHNFGGWKRSLFGDLHAYGPDGVRFYTKRKTITQRWPSSGVREGASFAFA</sequence>
<accession>Q488K6</accession>
<dbReference type="GO" id="GO:0006210">
    <property type="term" value="P:thymine catabolic process"/>
    <property type="evidence" value="ECO:0007669"/>
    <property type="project" value="TreeGrafter"/>
</dbReference>
<dbReference type="AlphaFoldDB" id="Q488K6"/>
<dbReference type="InterPro" id="IPR015590">
    <property type="entry name" value="Aldehyde_DH_dom"/>
</dbReference>
<dbReference type="KEGG" id="cps:CPS_0759"/>
<dbReference type="PANTHER" id="PTHR43866">
    <property type="entry name" value="MALONATE-SEMIALDEHYDE DEHYDROGENASE"/>
    <property type="match status" value="1"/>
</dbReference>
<gene>
    <name evidence="3" type="ordered locus">CPS_0759</name>
</gene>
<feature type="domain" description="Aldehyde dehydrogenase" evidence="2">
    <location>
        <begin position="25"/>
        <end position="99"/>
    </location>
</feature>
<dbReference type="EMBL" id="CP000083">
    <property type="protein sequence ID" value="AAZ27500.1"/>
    <property type="molecule type" value="Genomic_DNA"/>
</dbReference>
<evidence type="ECO:0000313" key="3">
    <source>
        <dbReference type="EMBL" id="AAZ27500.1"/>
    </source>
</evidence>
<dbReference type="STRING" id="167879.CPS_0759"/>
<evidence type="ECO:0000256" key="1">
    <source>
        <dbReference type="ARBA" id="ARBA00023002"/>
    </source>
</evidence>
<dbReference type="Pfam" id="PF00171">
    <property type="entry name" value="Aldedh"/>
    <property type="match status" value="1"/>
</dbReference>
<dbReference type="InterPro" id="IPR010061">
    <property type="entry name" value="MeMal-semiAld_DH"/>
</dbReference>
<dbReference type="Gene3D" id="3.40.605.10">
    <property type="entry name" value="Aldehyde Dehydrogenase, Chain A, domain 1"/>
    <property type="match status" value="1"/>
</dbReference>
<evidence type="ECO:0000313" key="4">
    <source>
        <dbReference type="Proteomes" id="UP000000547"/>
    </source>
</evidence>
<protein>
    <submittedName>
        <fullName evidence="3">Methylmalonate-semialdehyde dehydrogenase, interruption</fullName>
    </submittedName>
</protein>
<name>Q488K6_COLP3</name>
<dbReference type="InterPro" id="IPR016161">
    <property type="entry name" value="Ald_DH/histidinol_DH"/>
</dbReference>
<dbReference type="Gene3D" id="3.40.309.10">
    <property type="entry name" value="Aldehyde Dehydrogenase, Chain A, domain 2"/>
    <property type="match status" value="1"/>
</dbReference>
<organism evidence="3 4">
    <name type="scientific">Colwellia psychrerythraea (strain 34H / ATCC BAA-681)</name>
    <name type="common">Vibrio psychroerythus</name>
    <dbReference type="NCBI Taxonomy" id="167879"/>
    <lineage>
        <taxon>Bacteria</taxon>
        <taxon>Pseudomonadati</taxon>
        <taxon>Pseudomonadota</taxon>
        <taxon>Gammaproteobacteria</taxon>
        <taxon>Alteromonadales</taxon>
        <taxon>Colwelliaceae</taxon>
        <taxon>Colwellia</taxon>
    </lineage>
</organism>
<reference evidence="3" key="1">
    <citation type="journal article" date="2005" name="Proc. Natl. Acad. Sci. U.S.A.">
        <title>The psychrophilic lifestyle as revealed by the genome sequence of Colwellia psychrerythraea 34H through genomic and proteomic analyses.</title>
        <authorList>
            <person name="Methe B.A."/>
            <person name="Nelson K.E."/>
            <person name="Deming J.W."/>
            <person name="Momen B."/>
            <person name="Melamud E."/>
            <person name="Zhang X."/>
            <person name="Moult J."/>
            <person name="Madupu R."/>
            <person name="Nelson W.C."/>
            <person name="Dodson R.J."/>
            <person name="Brinkac L.M."/>
            <person name="Daugherty S.C."/>
            <person name="Durkin A.S."/>
            <person name="DeBoy R.T."/>
            <person name="Kolonay J.F."/>
            <person name="Sullivan S.A."/>
            <person name="Zhou L."/>
            <person name="Davidsen T.M."/>
            <person name="Wu M."/>
            <person name="Huston A.L."/>
            <person name="Lewis M."/>
            <person name="Weaver B."/>
            <person name="Weidman J.F."/>
            <person name="Khouri H."/>
            <person name="Utterback T.R."/>
            <person name="Feldblyum T.V."/>
            <person name="Fraser C.M."/>
        </authorList>
    </citation>
    <scope>NUCLEOTIDE SEQUENCE [LARGE SCALE GENOMIC DNA]</scope>
    <source>
        <strain evidence="3">34H</strain>
    </source>
</reference>
<evidence type="ECO:0000259" key="2">
    <source>
        <dbReference type="Pfam" id="PF00171"/>
    </source>
</evidence>
<dbReference type="SUPFAM" id="SSF53720">
    <property type="entry name" value="ALDH-like"/>
    <property type="match status" value="1"/>
</dbReference>
<dbReference type="HOGENOM" id="CLU_2080768_0_0_6"/>
<dbReference type="GO" id="GO:0006574">
    <property type="term" value="P:L-valine catabolic process"/>
    <property type="evidence" value="ECO:0007669"/>
    <property type="project" value="TreeGrafter"/>
</dbReference>
<dbReference type="Proteomes" id="UP000000547">
    <property type="component" value="Chromosome"/>
</dbReference>
<dbReference type="PANTHER" id="PTHR43866:SF4">
    <property type="entry name" value="MALONATE-SEMIALDEHYDE DEHYDROGENASE"/>
    <property type="match status" value="1"/>
</dbReference>
<keyword evidence="1" id="KW-0560">Oxidoreductase</keyword>
<dbReference type="InterPro" id="IPR016163">
    <property type="entry name" value="Ald_DH_C"/>
</dbReference>
<dbReference type="GO" id="GO:0004491">
    <property type="term" value="F:methylmalonate-semialdehyde dehydrogenase (acylating, NAD) activity"/>
    <property type="evidence" value="ECO:0007669"/>
    <property type="project" value="InterPro"/>
</dbReference>